<dbReference type="AlphaFoldDB" id="R8YHL1"/>
<dbReference type="EMBL" id="APQM01000007">
    <property type="protein sequence ID" value="EOQ68784.1"/>
    <property type="molecule type" value="Genomic_DNA"/>
</dbReference>
<organism evidence="1 2">
    <name type="scientific">Acinetobacter pittii ANC 4050</name>
    <dbReference type="NCBI Taxonomy" id="1217691"/>
    <lineage>
        <taxon>Bacteria</taxon>
        <taxon>Pseudomonadati</taxon>
        <taxon>Pseudomonadota</taxon>
        <taxon>Gammaproteobacteria</taxon>
        <taxon>Moraxellales</taxon>
        <taxon>Moraxellaceae</taxon>
        <taxon>Acinetobacter</taxon>
        <taxon>Acinetobacter calcoaceticus/baumannii complex</taxon>
    </lineage>
</organism>
<dbReference type="HOGENOM" id="CLU_1197724_0_0_6"/>
<dbReference type="PATRIC" id="fig|1217691.3.peg.1486"/>
<sequence length="200" mass="24115">MNNKLENIQPNIAWNLPIWDISPREQKIYKTTELLCGTHTNLQKYYTARPYNFLMNTQQWASIENTIELLMAIRFGMEWDTYKISDTLFKDPDFHQKMYNKFHDYVLKHSQKEVDEIIREFEHTAFRVRFLSTFSIDSLINLKDFAQLSYINFLPKNLHELKYNHMKLDRNKAYKDLLALKNNAGPLYINEKMFKEVFNL</sequence>
<dbReference type="Proteomes" id="UP000014024">
    <property type="component" value="Unassembled WGS sequence"/>
</dbReference>
<proteinExistence type="predicted"/>
<dbReference type="OrthoDB" id="6695444at2"/>
<name>R8YHL1_ACIPI</name>
<evidence type="ECO:0000313" key="1">
    <source>
        <dbReference type="EMBL" id="EOQ68784.1"/>
    </source>
</evidence>
<evidence type="ECO:0000313" key="2">
    <source>
        <dbReference type="Proteomes" id="UP000014024"/>
    </source>
</evidence>
<gene>
    <name evidence="1" type="ORF">F931_01501</name>
</gene>
<protein>
    <submittedName>
        <fullName evidence="1">Uncharacterized protein</fullName>
    </submittedName>
</protein>
<comment type="caution">
    <text evidence="1">The sequence shown here is derived from an EMBL/GenBank/DDBJ whole genome shotgun (WGS) entry which is preliminary data.</text>
</comment>
<accession>R8YHL1</accession>
<dbReference type="RefSeq" id="WP_016141513.1">
    <property type="nucleotide sequence ID" value="NZ_KB976987.1"/>
</dbReference>
<reference evidence="1 2" key="1">
    <citation type="submission" date="2013-02" db="EMBL/GenBank/DDBJ databases">
        <title>The Genome Sequence of Acinetobacter sp. ANC 4050.</title>
        <authorList>
            <consortium name="The Broad Institute Genome Sequencing Platform"/>
            <consortium name="The Broad Institute Genome Sequencing Center for Infectious Disease"/>
            <person name="Cerqueira G."/>
            <person name="Feldgarden M."/>
            <person name="Courvalin P."/>
            <person name="Perichon B."/>
            <person name="Grillot-Courvalin C."/>
            <person name="Clermont D."/>
            <person name="Rocha E."/>
            <person name="Yoon E.-J."/>
            <person name="Nemec A."/>
            <person name="Walker B."/>
            <person name="Young S.K."/>
            <person name="Zeng Q."/>
            <person name="Gargeya S."/>
            <person name="Fitzgerald M."/>
            <person name="Haas B."/>
            <person name="Abouelleil A."/>
            <person name="Alvarado L."/>
            <person name="Arachchi H.M."/>
            <person name="Berlin A.M."/>
            <person name="Chapman S.B."/>
            <person name="Dewar J."/>
            <person name="Goldberg J."/>
            <person name="Griggs A."/>
            <person name="Gujja S."/>
            <person name="Hansen M."/>
            <person name="Howarth C."/>
            <person name="Imamovic A."/>
            <person name="Larimer J."/>
            <person name="McCowan C."/>
            <person name="Murphy C."/>
            <person name="Neiman D."/>
            <person name="Pearson M."/>
            <person name="Priest M."/>
            <person name="Roberts A."/>
            <person name="Saif S."/>
            <person name="Shea T."/>
            <person name="Sisk P."/>
            <person name="Sykes S."/>
            <person name="Wortman J."/>
            <person name="Nusbaum C."/>
            <person name="Birren B."/>
        </authorList>
    </citation>
    <scope>NUCLEOTIDE SEQUENCE [LARGE SCALE GENOMIC DNA]</scope>
    <source>
        <strain evidence="1 2">ANC 4050</strain>
    </source>
</reference>